<proteinExistence type="predicted"/>
<keyword evidence="1" id="KW-1185">Reference proteome</keyword>
<evidence type="ECO:0000313" key="2">
    <source>
        <dbReference type="RefSeq" id="XP_075083530.1"/>
    </source>
</evidence>
<dbReference type="Proteomes" id="UP000790787">
    <property type="component" value="Chromosome 2"/>
</dbReference>
<organism evidence="1 2">
    <name type="scientific">Nicotiana tabacum</name>
    <name type="common">Common tobacco</name>
    <dbReference type="NCBI Taxonomy" id="4097"/>
    <lineage>
        <taxon>Eukaryota</taxon>
        <taxon>Viridiplantae</taxon>
        <taxon>Streptophyta</taxon>
        <taxon>Embryophyta</taxon>
        <taxon>Tracheophyta</taxon>
        <taxon>Spermatophyta</taxon>
        <taxon>Magnoliopsida</taxon>
        <taxon>eudicotyledons</taxon>
        <taxon>Gunneridae</taxon>
        <taxon>Pentapetalae</taxon>
        <taxon>asterids</taxon>
        <taxon>lamiids</taxon>
        <taxon>Solanales</taxon>
        <taxon>Solanaceae</taxon>
        <taxon>Nicotianoideae</taxon>
        <taxon>Nicotianeae</taxon>
        <taxon>Nicotiana</taxon>
    </lineage>
</organism>
<reference evidence="2" key="2">
    <citation type="submission" date="2025-08" db="UniProtKB">
        <authorList>
            <consortium name="RefSeq"/>
        </authorList>
    </citation>
    <scope>IDENTIFICATION</scope>
    <source>
        <tissue evidence="2">Leaf</tissue>
    </source>
</reference>
<protein>
    <submittedName>
        <fullName evidence="2">Uncharacterized protein LOC142167265</fullName>
    </submittedName>
</protein>
<gene>
    <name evidence="2" type="primary">LOC142167265</name>
</gene>
<accession>A0AC58SEY0</accession>
<dbReference type="RefSeq" id="XP_075083530.1">
    <property type="nucleotide sequence ID" value="XM_075227429.1"/>
</dbReference>
<name>A0AC58SEY0_TOBAC</name>
<sequence length="135" mass="15915">MVELYPDDFDEFRMSALENQFASYIIDVRDFDERFFNLNSLSDLSKRLVKTNKHSVYPLVFLLVKLALLLPVATTTIERAFSAMKFIKNDLWSRMDDEYLGSYIVPYVEREVFSTTSNESIIKLFKETKPCRVQF</sequence>
<reference evidence="1" key="1">
    <citation type="journal article" date="2014" name="Nat. Commun.">
        <title>The tobacco genome sequence and its comparison with those of tomato and potato.</title>
        <authorList>
            <person name="Sierro N."/>
            <person name="Battey J.N."/>
            <person name="Ouadi S."/>
            <person name="Bakaher N."/>
            <person name="Bovet L."/>
            <person name="Willig A."/>
            <person name="Goepfert S."/>
            <person name="Peitsch M.C."/>
            <person name="Ivanov N.V."/>
        </authorList>
    </citation>
    <scope>NUCLEOTIDE SEQUENCE [LARGE SCALE GENOMIC DNA]</scope>
</reference>
<evidence type="ECO:0000313" key="1">
    <source>
        <dbReference type="Proteomes" id="UP000790787"/>
    </source>
</evidence>